<proteinExistence type="inferred from homology"/>
<dbReference type="Proteomes" id="UP000494245">
    <property type="component" value="Unassembled WGS sequence"/>
</dbReference>
<feature type="transmembrane region" description="Helical" evidence="11">
    <location>
        <begin position="172"/>
        <end position="196"/>
    </location>
</feature>
<dbReference type="GO" id="GO:0032153">
    <property type="term" value="C:cell division site"/>
    <property type="evidence" value="ECO:0007669"/>
    <property type="project" value="TreeGrafter"/>
</dbReference>
<feature type="domain" description="ABC3 transporter permease C-terminal" evidence="12">
    <location>
        <begin position="178"/>
        <end position="287"/>
    </location>
</feature>
<protein>
    <recommendedName>
        <fullName evidence="3 10">Cell division protein FtsX</fullName>
    </recommendedName>
</protein>
<feature type="transmembrane region" description="Helical" evidence="11">
    <location>
        <begin position="217"/>
        <end position="242"/>
    </location>
</feature>
<evidence type="ECO:0000256" key="2">
    <source>
        <dbReference type="ARBA" id="ARBA00007379"/>
    </source>
</evidence>
<evidence type="ECO:0000313" key="15">
    <source>
        <dbReference type="Proteomes" id="UP000494245"/>
    </source>
</evidence>
<accession>A0A6V8LVL9</accession>
<keyword evidence="4 10" id="KW-1003">Cell membrane</keyword>
<dbReference type="PIRSF" id="PIRSF003097">
    <property type="entry name" value="FtsX"/>
    <property type="match status" value="1"/>
</dbReference>
<sequence length="289" mass="30845">MILFARALARALDLISHAPGLHLMAAAALGLTCFLAGAFGLFLSNLDHHLTSRQGHAQFQVYWRPGTDMAQVRSQWEAIRAMPGVDSVVAFTPDQALETLKKTIGPGFDFSWMTVNPLPATALASFRVNSAESRPAEAFLDRLNALPGVEKVRINPMQLDVAMALRALSVKALVPLSLSLSLAIALLAYLAARLCLEGRRAEAEILRLVGAREWFVRLPWTVSAAATGFVGSSVGLGALFAVQNSLSGVLNEPPLWIKLGPLPLEEALVMTLLAVVMSALGGWLAASGD</sequence>
<keyword evidence="8 10" id="KW-0472">Membrane</keyword>
<dbReference type="PANTHER" id="PTHR47755:SF1">
    <property type="entry name" value="CELL DIVISION PROTEIN FTSX"/>
    <property type="match status" value="1"/>
</dbReference>
<evidence type="ECO:0000259" key="13">
    <source>
        <dbReference type="Pfam" id="PF18075"/>
    </source>
</evidence>
<evidence type="ECO:0000256" key="8">
    <source>
        <dbReference type="ARBA" id="ARBA00023136"/>
    </source>
</evidence>
<evidence type="ECO:0000313" key="14">
    <source>
        <dbReference type="EMBL" id="GFK93717.1"/>
    </source>
</evidence>
<comment type="caution">
    <text evidence="14">The sequence shown here is derived from an EMBL/GenBank/DDBJ whole genome shotgun (WGS) entry which is preliminary data.</text>
</comment>
<gene>
    <name evidence="14" type="primary">ftsX</name>
    <name evidence="14" type="ORF">NNJEOMEG_01551</name>
</gene>
<reference evidence="14 15" key="1">
    <citation type="submission" date="2020-04" db="EMBL/GenBank/DDBJ databases">
        <authorList>
            <consortium name="Desulfovibrio sp. FSS-1 genome sequencing consortium"/>
            <person name="Shimoshige H."/>
            <person name="Kobayashi H."/>
            <person name="Maekawa T."/>
        </authorList>
    </citation>
    <scope>NUCLEOTIDE SEQUENCE [LARGE SCALE GENOMIC DNA]</scope>
    <source>
        <strain evidence="14 15">SIID29052-01</strain>
    </source>
</reference>
<organism evidence="14 15">
    <name type="scientific">Fundidesulfovibrio magnetotacticus</name>
    <dbReference type="NCBI Taxonomy" id="2730080"/>
    <lineage>
        <taxon>Bacteria</taxon>
        <taxon>Pseudomonadati</taxon>
        <taxon>Thermodesulfobacteriota</taxon>
        <taxon>Desulfovibrionia</taxon>
        <taxon>Desulfovibrionales</taxon>
        <taxon>Desulfovibrionaceae</taxon>
        <taxon>Fundidesulfovibrio</taxon>
    </lineage>
</organism>
<dbReference type="Pfam" id="PF02687">
    <property type="entry name" value="FtsX"/>
    <property type="match status" value="1"/>
</dbReference>
<dbReference type="InterPro" id="IPR040690">
    <property type="entry name" value="FtsX_ECD"/>
</dbReference>
<keyword evidence="6 11" id="KW-0812">Transmembrane</keyword>
<name>A0A6V8LVL9_9BACT</name>
<dbReference type="InterPro" id="IPR004513">
    <property type="entry name" value="FtsX"/>
</dbReference>
<evidence type="ECO:0000256" key="4">
    <source>
        <dbReference type="ARBA" id="ARBA00022475"/>
    </source>
</evidence>
<evidence type="ECO:0000256" key="11">
    <source>
        <dbReference type="SAM" id="Phobius"/>
    </source>
</evidence>
<feature type="transmembrane region" description="Helical" evidence="11">
    <location>
        <begin position="21"/>
        <end position="43"/>
    </location>
</feature>
<dbReference type="Gene3D" id="3.30.70.3040">
    <property type="match status" value="1"/>
</dbReference>
<feature type="domain" description="FtsX extracellular" evidence="13">
    <location>
        <begin position="58"/>
        <end position="152"/>
    </location>
</feature>
<dbReference type="GO" id="GO:0051301">
    <property type="term" value="P:cell division"/>
    <property type="evidence" value="ECO:0007669"/>
    <property type="project" value="UniProtKB-KW"/>
</dbReference>
<feature type="transmembrane region" description="Helical" evidence="11">
    <location>
        <begin position="267"/>
        <end position="286"/>
    </location>
</feature>
<keyword evidence="15" id="KW-1185">Reference proteome</keyword>
<evidence type="ECO:0000256" key="7">
    <source>
        <dbReference type="ARBA" id="ARBA00022989"/>
    </source>
</evidence>
<evidence type="ECO:0000256" key="10">
    <source>
        <dbReference type="PIRNR" id="PIRNR003097"/>
    </source>
</evidence>
<evidence type="ECO:0000256" key="3">
    <source>
        <dbReference type="ARBA" id="ARBA00021907"/>
    </source>
</evidence>
<dbReference type="AlphaFoldDB" id="A0A6V8LVL9"/>
<dbReference type="EMBL" id="BLTE01000006">
    <property type="protein sequence ID" value="GFK93717.1"/>
    <property type="molecule type" value="Genomic_DNA"/>
</dbReference>
<dbReference type="GO" id="GO:0005886">
    <property type="term" value="C:plasma membrane"/>
    <property type="evidence" value="ECO:0007669"/>
    <property type="project" value="UniProtKB-SubCell"/>
</dbReference>
<comment type="subcellular location">
    <subcellularLocation>
        <location evidence="1">Cell membrane</location>
        <topology evidence="1">Multi-pass membrane protein</topology>
    </subcellularLocation>
</comment>
<evidence type="ECO:0000259" key="12">
    <source>
        <dbReference type="Pfam" id="PF02687"/>
    </source>
</evidence>
<dbReference type="RefSeq" id="WP_173083041.1">
    <property type="nucleotide sequence ID" value="NZ_BLTE01000006.1"/>
</dbReference>
<dbReference type="InterPro" id="IPR003838">
    <property type="entry name" value="ABC3_permease_C"/>
</dbReference>
<evidence type="ECO:0000256" key="6">
    <source>
        <dbReference type="ARBA" id="ARBA00022692"/>
    </source>
</evidence>
<keyword evidence="5 10" id="KW-0132">Cell division</keyword>
<keyword evidence="9 10" id="KW-0131">Cell cycle</keyword>
<reference evidence="14 15" key="2">
    <citation type="submission" date="2020-05" db="EMBL/GenBank/DDBJ databases">
        <title>Draft genome sequence of Desulfovibrio sp. strainFSS-1.</title>
        <authorList>
            <person name="Shimoshige H."/>
            <person name="Kobayashi H."/>
            <person name="Maekawa T."/>
        </authorList>
    </citation>
    <scope>NUCLEOTIDE SEQUENCE [LARGE SCALE GENOMIC DNA]</scope>
    <source>
        <strain evidence="14 15">SIID29052-01</strain>
    </source>
</reference>
<dbReference type="Pfam" id="PF18075">
    <property type="entry name" value="FtsX_ECD"/>
    <property type="match status" value="1"/>
</dbReference>
<comment type="similarity">
    <text evidence="2 10">Belongs to the ABC-4 integral membrane protein family. FtsX subfamily.</text>
</comment>
<dbReference type="PANTHER" id="PTHR47755">
    <property type="entry name" value="CELL DIVISION PROTEIN FTSX"/>
    <property type="match status" value="1"/>
</dbReference>
<evidence type="ECO:0000256" key="9">
    <source>
        <dbReference type="ARBA" id="ARBA00023306"/>
    </source>
</evidence>
<keyword evidence="7 11" id="KW-1133">Transmembrane helix</keyword>
<evidence type="ECO:0000256" key="1">
    <source>
        <dbReference type="ARBA" id="ARBA00004651"/>
    </source>
</evidence>
<evidence type="ECO:0000256" key="5">
    <source>
        <dbReference type="ARBA" id="ARBA00022618"/>
    </source>
</evidence>